<feature type="compositionally biased region" description="Basic residues" evidence="1">
    <location>
        <begin position="223"/>
        <end position="243"/>
    </location>
</feature>
<feature type="region of interest" description="Disordered" evidence="1">
    <location>
        <begin position="1"/>
        <end position="25"/>
    </location>
</feature>
<feature type="compositionally biased region" description="Basic and acidic residues" evidence="1">
    <location>
        <begin position="244"/>
        <end position="253"/>
    </location>
</feature>
<evidence type="ECO:0000313" key="3">
    <source>
        <dbReference type="Proteomes" id="UP001218188"/>
    </source>
</evidence>
<feature type="region of interest" description="Disordered" evidence="1">
    <location>
        <begin position="102"/>
        <end position="159"/>
    </location>
</feature>
<proteinExistence type="predicted"/>
<organism evidence="2 3">
    <name type="scientific">Mycena alexandri</name>
    <dbReference type="NCBI Taxonomy" id="1745969"/>
    <lineage>
        <taxon>Eukaryota</taxon>
        <taxon>Fungi</taxon>
        <taxon>Dikarya</taxon>
        <taxon>Basidiomycota</taxon>
        <taxon>Agaricomycotina</taxon>
        <taxon>Agaricomycetes</taxon>
        <taxon>Agaricomycetidae</taxon>
        <taxon>Agaricales</taxon>
        <taxon>Marasmiineae</taxon>
        <taxon>Mycenaceae</taxon>
        <taxon>Mycena</taxon>
    </lineage>
</organism>
<reference evidence="2" key="1">
    <citation type="submission" date="2023-03" db="EMBL/GenBank/DDBJ databases">
        <title>Massive genome expansion in bonnet fungi (Mycena s.s.) driven by repeated elements and novel gene families across ecological guilds.</title>
        <authorList>
            <consortium name="Lawrence Berkeley National Laboratory"/>
            <person name="Harder C.B."/>
            <person name="Miyauchi S."/>
            <person name="Viragh M."/>
            <person name="Kuo A."/>
            <person name="Thoen E."/>
            <person name="Andreopoulos B."/>
            <person name="Lu D."/>
            <person name="Skrede I."/>
            <person name="Drula E."/>
            <person name="Henrissat B."/>
            <person name="Morin E."/>
            <person name="Kohler A."/>
            <person name="Barry K."/>
            <person name="LaButti K."/>
            <person name="Morin E."/>
            <person name="Salamov A."/>
            <person name="Lipzen A."/>
            <person name="Mereny Z."/>
            <person name="Hegedus B."/>
            <person name="Baldrian P."/>
            <person name="Stursova M."/>
            <person name="Weitz H."/>
            <person name="Taylor A."/>
            <person name="Grigoriev I.V."/>
            <person name="Nagy L.G."/>
            <person name="Martin F."/>
            <person name="Kauserud H."/>
        </authorList>
    </citation>
    <scope>NUCLEOTIDE SEQUENCE</scope>
    <source>
        <strain evidence="2">CBHHK200</strain>
    </source>
</reference>
<feature type="region of interest" description="Disordered" evidence="1">
    <location>
        <begin position="216"/>
        <end position="253"/>
    </location>
</feature>
<feature type="non-terminal residue" evidence="2">
    <location>
        <position position="1"/>
    </location>
</feature>
<evidence type="ECO:0000313" key="2">
    <source>
        <dbReference type="EMBL" id="KAJ7047049.1"/>
    </source>
</evidence>
<feature type="compositionally biased region" description="Low complexity" evidence="1">
    <location>
        <begin position="102"/>
        <end position="150"/>
    </location>
</feature>
<dbReference type="AlphaFoldDB" id="A0AAD6XJ66"/>
<sequence>MRGALFPDPIPLLSRGSGSADRGKARRERALLDALLVAGVSLDDLDFDPRRKGKGKGRAVPPPRCAGCYTAPSLSQSVPAPASPAASTLSRAGSWLSFGSSSLSSTSTSTSSSRSSTSSSTSNTVSTAPSSWTSASTLLSSSRSTSNSDSPPQPKSPSLRLMAANWLPGARRTASPEPEPEVQQRRAHTGACRLRYAVRSKRTAVEVHPLAIVPAPTATSHSSARRRPPHMQRPAHRPAVHTRARAESADGVC</sequence>
<accession>A0AAD6XJ66</accession>
<comment type="caution">
    <text evidence="2">The sequence shown here is derived from an EMBL/GenBank/DDBJ whole genome shotgun (WGS) entry which is preliminary data.</text>
</comment>
<gene>
    <name evidence="2" type="ORF">C8F04DRAFT_1062564</name>
</gene>
<evidence type="ECO:0000256" key="1">
    <source>
        <dbReference type="SAM" id="MobiDB-lite"/>
    </source>
</evidence>
<protein>
    <submittedName>
        <fullName evidence="2">Uncharacterized protein</fullName>
    </submittedName>
</protein>
<name>A0AAD6XJ66_9AGAR</name>
<dbReference type="EMBL" id="JARJCM010000002">
    <property type="protein sequence ID" value="KAJ7047049.1"/>
    <property type="molecule type" value="Genomic_DNA"/>
</dbReference>
<feature type="region of interest" description="Disordered" evidence="1">
    <location>
        <begin position="45"/>
        <end position="86"/>
    </location>
</feature>
<keyword evidence="3" id="KW-1185">Reference proteome</keyword>
<dbReference type="Proteomes" id="UP001218188">
    <property type="component" value="Unassembled WGS sequence"/>
</dbReference>
<feature type="compositionally biased region" description="Low complexity" evidence="1">
    <location>
        <begin position="71"/>
        <end position="86"/>
    </location>
</feature>